<reference evidence="1" key="1">
    <citation type="journal article" date="2023" name="Mol. Biol. Evol.">
        <title>Third-Generation Sequencing Reveals the Adaptive Role of the Epigenome in Three Deep-Sea Polychaetes.</title>
        <authorList>
            <person name="Perez M."/>
            <person name="Aroh O."/>
            <person name="Sun Y."/>
            <person name="Lan Y."/>
            <person name="Juniper S.K."/>
            <person name="Young C.R."/>
            <person name="Angers B."/>
            <person name="Qian P.Y."/>
        </authorList>
    </citation>
    <scope>NUCLEOTIDE SEQUENCE</scope>
    <source>
        <strain evidence="1">R07B-5</strain>
    </source>
</reference>
<evidence type="ECO:0000313" key="1">
    <source>
        <dbReference type="EMBL" id="KAK2157735.1"/>
    </source>
</evidence>
<name>A0AAD9N5Q1_RIDPI</name>
<dbReference type="Proteomes" id="UP001209878">
    <property type="component" value="Unassembled WGS sequence"/>
</dbReference>
<organism evidence="1 2">
    <name type="scientific">Ridgeia piscesae</name>
    <name type="common">Tubeworm</name>
    <dbReference type="NCBI Taxonomy" id="27915"/>
    <lineage>
        <taxon>Eukaryota</taxon>
        <taxon>Metazoa</taxon>
        <taxon>Spiralia</taxon>
        <taxon>Lophotrochozoa</taxon>
        <taxon>Annelida</taxon>
        <taxon>Polychaeta</taxon>
        <taxon>Sedentaria</taxon>
        <taxon>Canalipalpata</taxon>
        <taxon>Sabellida</taxon>
        <taxon>Siboglinidae</taxon>
        <taxon>Ridgeia</taxon>
    </lineage>
</organism>
<gene>
    <name evidence="1" type="ORF">NP493_1856g00015</name>
</gene>
<accession>A0AAD9N5Q1</accession>
<dbReference type="EMBL" id="JAODUO010001852">
    <property type="protein sequence ID" value="KAK2157735.1"/>
    <property type="molecule type" value="Genomic_DNA"/>
</dbReference>
<evidence type="ECO:0000313" key="2">
    <source>
        <dbReference type="Proteomes" id="UP001209878"/>
    </source>
</evidence>
<keyword evidence="2" id="KW-1185">Reference proteome</keyword>
<dbReference type="AlphaFoldDB" id="A0AAD9N5Q1"/>
<proteinExistence type="predicted"/>
<comment type="caution">
    <text evidence="1">The sequence shown here is derived from an EMBL/GenBank/DDBJ whole genome shotgun (WGS) entry which is preliminary data.</text>
</comment>
<protein>
    <submittedName>
        <fullName evidence="1">Uncharacterized protein</fullName>
    </submittedName>
</protein>
<sequence>MKGLYNGMDKVWGPKKKGSVHLKSTDRMETFSDCKTVVAIWSEQFQKIINVIGDLDHEALGNIPQRITKTSLDEIPAMAEMARAIAGLKNGKAPGVDGIPAEVWKHGGDNLFSRLHQLITNA</sequence>